<dbReference type="AlphaFoldDB" id="A0A1G8TTN1"/>
<reference evidence="2" key="1">
    <citation type="submission" date="2016-10" db="EMBL/GenBank/DDBJ databases">
        <authorList>
            <person name="Varghese N."/>
            <person name="Submissions S."/>
        </authorList>
    </citation>
    <scope>NUCLEOTIDE SEQUENCE [LARGE SCALE GENOMIC DNA]</scope>
    <source>
        <strain evidence="2">DSM 23317</strain>
    </source>
</reference>
<dbReference type="Proteomes" id="UP000199527">
    <property type="component" value="Unassembled WGS sequence"/>
</dbReference>
<sequence length="174" mass="20425">MGETTIAPSLGDTLMMKYQHKVSLNADIQTVCRLFSEHQSLKQWQPELHEVTPLIGVPGEQGSTCFMEYRLGLFQFLVLKTIVTNHPPKTFVATYQIHNIWNQKKSHFVRLDEHRTRWVLVSEFRFNGIMKLVGFFFPLLFRYTTSRYMKQFQSYIDRQHCDSASTDLSKLNSK</sequence>
<dbReference type="InterPro" id="IPR023393">
    <property type="entry name" value="START-like_dom_sf"/>
</dbReference>
<evidence type="ECO:0000313" key="1">
    <source>
        <dbReference type="EMBL" id="SDJ44787.1"/>
    </source>
</evidence>
<dbReference type="CDD" id="cd07812">
    <property type="entry name" value="SRPBCC"/>
    <property type="match status" value="1"/>
</dbReference>
<accession>A0A1G8TTN1</accession>
<evidence type="ECO:0000313" key="2">
    <source>
        <dbReference type="Proteomes" id="UP000199527"/>
    </source>
</evidence>
<protein>
    <recommendedName>
        <fullName evidence="3">Polyketide cyclase / dehydrase and lipid transport</fullName>
    </recommendedName>
</protein>
<gene>
    <name evidence="1" type="ORF">SAMN04488540_10880</name>
</gene>
<proteinExistence type="predicted"/>
<organism evidence="1 2">
    <name type="scientific">Ferrimonas sediminum</name>
    <dbReference type="NCBI Taxonomy" id="718193"/>
    <lineage>
        <taxon>Bacteria</taxon>
        <taxon>Pseudomonadati</taxon>
        <taxon>Pseudomonadota</taxon>
        <taxon>Gammaproteobacteria</taxon>
        <taxon>Alteromonadales</taxon>
        <taxon>Ferrimonadaceae</taxon>
        <taxon>Ferrimonas</taxon>
    </lineage>
</organism>
<dbReference type="SUPFAM" id="SSF55961">
    <property type="entry name" value="Bet v1-like"/>
    <property type="match status" value="1"/>
</dbReference>
<dbReference type="EMBL" id="FNEM01000008">
    <property type="protein sequence ID" value="SDJ44787.1"/>
    <property type="molecule type" value="Genomic_DNA"/>
</dbReference>
<keyword evidence="2" id="KW-1185">Reference proteome</keyword>
<evidence type="ECO:0008006" key="3">
    <source>
        <dbReference type="Google" id="ProtNLM"/>
    </source>
</evidence>
<dbReference type="Gene3D" id="3.30.530.20">
    <property type="match status" value="1"/>
</dbReference>
<name>A0A1G8TTN1_9GAMM</name>